<proteinExistence type="predicted"/>
<gene>
    <name evidence="1" type="ORF">HNQ08_003994</name>
</gene>
<dbReference type="RefSeq" id="WP_179163907.1">
    <property type="nucleotide sequence ID" value="NZ_JACHFL010000013.1"/>
</dbReference>
<reference evidence="1 2" key="1">
    <citation type="submission" date="2020-08" db="EMBL/GenBank/DDBJ databases">
        <title>Genomic Encyclopedia of Type Strains, Phase IV (KMG-IV): sequencing the most valuable type-strain genomes for metagenomic binning, comparative biology and taxonomic classification.</title>
        <authorList>
            <person name="Goeker M."/>
        </authorList>
    </citation>
    <scope>NUCLEOTIDE SEQUENCE [LARGE SCALE GENOMIC DNA]</scope>
    <source>
        <strain evidence="1 2">DSM 27939</strain>
    </source>
</reference>
<accession>A0A7W8JX60</accession>
<evidence type="ECO:0000313" key="1">
    <source>
        <dbReference type="EMBL" id="MBB5364881.1"/>
    </source>
</evidence>
<name>A0A7W8JX60_9DEIO</name>
<evidence type="ECO:0000313" key="2">
    <source>
        <dbReference type="Proteomes" id="UP000552709"/>
    </source>
</evidence>
<keyword evidence="2" id="KW-1185">Reference proteome</keyword>
<dbReference type="AlphaFoldDB" id="A0A7W8JX60"/>
<comment type="caution">
    <text evidence="1">The sequence shown here is derived from an EMBL/GenBank/DDBJ whole genome shotgun (WGS) entry which is preliminary data.</text>
</comment>
<sequence>MVKPSNDAGLVTAEQRGKNIYYSLCEARLFQLGGRMLTEVFHDPVRYAHEDASLCE</sequence>
<protein>
    <submittedName>
        <fullName evidence="1">ArsR family transcriptional regulator</fullName>
    </submittedName>
</protein>
<dbReference type="Proteomes" id="UP000552709">
    <property type="component" value="Unassembled WGS sequence"/>
</dbReference>
<dbReference type="EMBL" id="JACHFL010000013">
    <property type="protein sequence ID" value="MBB5364881.1"/>
    <property type="molecule type" value="Genomic_DNA"/>
</dbReference>
<organism evidence="1 2">
    <name type="scientific">Deinococcus humi</name>
    <dbReference type="NCBI Taxonomy" id="662880"/>
    <lineage>
        <taxon>Bacteria</taxon>
        <taxon>Thermotogati</taxon>
        <taxon>Deinococcota</taxon>
        <taxon>Deinococci</taxon>
        <taxon>Deinococcales</taxon>
        <taxon>Deinococcaceae</taxon>
        <taxon>Deinococcus</taxon>
    </lineage>
</organism>